<feature type="region of interest" description="Disordered" evidence="1">
    <location>
        <begin position="264"/>
        <end position="286"/>
    </location>
</feature>
<evidence type="ECO:0000256" key="2">
    <source>
        <dbReference type="SAM" id="Phobius"/>
    </source>
</evidence>
<name>A0A7S0MM08_9CRYP</name>
<protein>
    <submittedName>
        <fullName evidence="3">Uncharacterized protein</fullName>
    </submittedName>
</protein>
<feature type="transmembrane region" description="Helical" evidence="2">
    <location>
        <begin position="28"/>
        <end position="46"/>
    </location>
</feature>
<dbReference type="EMBL" id="HBEZ01037944">
    <property type="protein sequence ID" value="CAD8643175.1"/>
    <property type="molecule type" value="Transcribed_RNA"/>
</dbReference>
<sequence>MLVQTDCRREQFRLVIRQRDTPKLRRQISAVLAFLLCPLVVIVVLAQSDQSADNQRSWVSLLQSKLAVRSATLVVKDLADEWQLSHYEVQPFEFCGKSTLTNRQLKACTDHFLSLMSGDGSMKGLPTVAAFDICMKAQNDYQLKSCIWKVSSSLQPDDFINLQQNGEMAPARAEALNVVAQAAVDTAIPVDPIEGVDGGLTAASAESSTMRFMKKMNSVGGYPSDASGCVLLGMGGCERNGGLAEQFKQEAQAFVGNATVAAQLHPPPKEAPLHWRTDSSSGPLKT</sequence>
<proteinExistence type="predicted"/>
<dbReference type="AlphaFoldDB" id="A0A7S0MM08"/>
<evidence type="ECO:0000313" key="3">
    <source>
        <dbReference type="EMBL" id="CAD8643175.1"/>
    </source>
</evidence>
<reference evidence="3" key="1">
    <citation type="submission" date="2021-01" db="EMBL/GenBank/DDBJ databases">
        <authorList>
            <person name="Corre E."/>
            <person name="Pelletier E."/>
            <person name="Niang G."/>
            <person name="Scheremetjew M."/>
            <person name="Finn R."/>
            <person name="Kale V."/>
            <person name="Holt S."/>
            <person name="Cochrane G."/>
            <person name="Meng A."/>
            <person name="Brown T."/>
            <person name="Cohen L."/>
        </authorList>
    </citation>
    <scope>NUCLEOTIDE SEQUENCE</scope>
    <source>
        <strain evidence="3">CCAP979/52</strain>
    </source>
</reference>
<feature type="compositionally biased region" description="Basic and acidic residues" evidence="1">
    <location>
        <begin position="267"/>
        <end position="277"/>
    </location>
</feature>
<keyword evidence="2" id="KW-0472">Membrane</keyword>
<organism evidence="3">
    <name type="scientific">Cryptomonas curvata</name>
    <dbReference type="NCBI Taxonomy" id="233186"/>
    <lineage>
        <taxon>Eukaryota</taxon>
        <taxon>Cryptophyceae</taxon>
        <taxon>Cryptomonadales</taxon>
        <taxon>Cryptomonadaceae</taxon>
        <taxon>Cryptomonas</taxon>
    </lineage>
</organism>
<keyword evidence="2" id="KW-0812">Transmembrane</keyword>
<keyword evidence="2" id="KW-1133">Transmembrane helix</keyword>
<accession>A0A7S0MM08</accession>
<gene>
    <name evidence="3" type="ORF">CCUR1050_LOCUS20859</name>
</gene>
<evidence type="ECO:0000256" key="1">
    <source>
        <dbReference type="SAM" id="MobiDB-lite"/>
    </source>
</evidence>